<dbReference type="AlphaFoldDB" id="A0ABD1LAH9"/>
<accession>A0ABD1LAH9</accession>
<dbReference type="PANTHER" id="PTHR35104:SF13">
    <property type="entry name" value="OS03G0807000 PROTEIN"/>
    <property type="match status" value="1"/>
</dbReference>
<keyword evidence="2" id="KW-1185">Reference proteome</keyword>
<dbReference type="Proteomes" id="UP001603857">
    <property type="component" value="Unassembled WGS sequence"/>
</dbReference>
<gene>
    <name evidence="1" type="ORF">Fmac_029435</name>
</gene>
<reference evidence="1 2" key="1">
    <citation type="submission" date="2024-08" db="EMBL/GenBank/DDBJ databases">
        <title>Insights into the chromosomal genome structure of Flemingia macrophylla.</title>
        <authorList>
            <person name="Ding Y."/>
            <person name="Zhao Y."/>
            <person name="Bi W."/>
            <person name="Wu M."/>
            <person name="Zhao G."/>
            <person name="Gong Y."/>
            <person name="Li W."/>
            <person name="Zhang P."/>
        </authorList>
    </citation>
    <scope>NUCLEOTIDE SEQUENCE [LARGE SCALE GENOMIC DNA]</scope>
    <source>
        <strain evidence="1">DYQJB</strain>
        <tissue evidence="1">Leaf</tissue>
    </source>
</reference>
<proteinExistence type="predicted"/>
<evidence type="ECO:0000313" key="2">
    <source>
        <dbReference type="Proteomes" id="UP001603857"/>
    </source>
</evidence>
<dbReference type="EMBL" id="JBGMDY010000010">
    <property type="protein sequence ID" value="KAL2320466.1"/>
    <property type="molecule type" value="Genomic_DNA"/>
</dbReference>
<dbReference type="PANTHER" id="PTHR35104">
    <property type="entry name" value="OS03G0807000 PROTEIN"/>
    <property type="match status" value="1"/>
</dbReference>
<protein>
    <submittedName>
        <fullName evidence="1">Uncharacterized protein</fullName>
    </submittedName>
</protein>
<organism evidence="1 2">
    <name type="scientific">Flemingia macrophylla</name>
    <dbReference type="NCBI Taxonomy" id="520843"/>
    <lineage>
        <taxon>Eukaryota</taxon>
        <taxon>Viridiplantae</taxon>
        <taxon>Streptophyta</taxon>
        <taxon>Embryophyta</taxon>
        <taxon>Tracheophyta</taxon>
        <taxon>Spermatophyta</taxon>
        <taxon>Magnoliopsida</taxon>
        <taxon>eudicotyledons</taxon>
        <taxon>Gunneridae</taxon>
        <taxon>Pentapetalae</taxon>
        <taxon>rosids</taxon>
        <taxon>fabids</taxon>
        <taxon>Fabales</taxon>
        <taxon>Fabaceae</taxon>
        <taxon>Papilionoideae</taxon>
        <taxon>50 kb inversion clade</taxon>
        <taxon>NPAAA clade</taxon>
        <taxon>indigoferoid/millettioid clade</taxon>
        <taxon>Phaseoleae</taxon>
        <taxon>Flemingia</taxon>
    </lineage>
</organism>
<name>A0ABD1LAH9_9FABA</name>
<comment type="caution">
    <text evidence="1">The sequence shown here is derived from an EMBL/GenBank/DDBJ whole genome shotgun (WGS) entry which is preliminary data.</text>
</comment>
<evidence type="ECO:0000313" key="1">
    <source>
        <dbReference type="EMBL" id="KAL2320466.1"/>
    </source>
</evidence>
<sequence>MVLNSNVVARVAHASAHLCQFIACNPERLNSDVVLRILFCLPFQHLFRSLSSYLGFPPPHSD</sequence>